<keyword evidence="8" id="KW-0067">ATP-binding</keyword>
<evidence type="ECO:0000256" key="3">
    <source>
        <dbReference type="ARBA" id="ARBA00022722"/>
    </source>
</evidence>
<evidence type="ECO:0000256" key="2">
    <source>
        <dbReference type="ARBA" id="ARBA00009046"/>
    </source>
</evidence>
<dbReference type="CDD" id="cd09641">
    <property type="entry name" value="Cas3''_I"/>
    <property type="match status" value="1"/>
</dbReference>
<evidence type="ECO:0000256" key="9">
    <source>
        <dbReference type="ARBA" id="ARBA00023118"/>
    </source>
</evidence>
<evidence type="ECO:0000256" key="5">
    <source>
        <dbReference type="ARBA" id="ARBA00022741"/>
    </source>
</evidence>
<dbReference type="PANTHER" id="PTHR47959">
    <property type="entry name" value="ATP-DEPENDENT RNA HELICASE RHLE-RELATED"/>
    <property type="match status" value="1"/>
</dbReference>
<dbReference type="InterPro" id="IPR054712">
    <property type="entry name" value="Cas3-like_dom"/>
</dbReference>
<dbReference type="GO" id="GO:0051607">
    <property type="term" value="P:defense response to virus"/>
    <property type="evidence" value="ECO:0007669"/>
    <property type="project" value="UniProtKB-KW"/>
</dbReference>
<reference evidence="13 14" key="1">
    <citation type="submission" date="2015-11" db="EMBL/GenBank/DDBJ databases">
        <authorList>
            <person name="Varghese N."/>
        </authorList>
    </citation>
    <scope>NUCLEOTIDE SEQUENCE [LARGE SCALE GENOMIC DNA]</scope>
    <source>
        <strain evidence="13 14">JGI-25</strain>
    </source>
</reference>
<keyword evidence="4" id="KW-0479">Metal-binding</keyword>
<evidence type="ECO:0000313" key="13">
    <source>
        <dbReference type="EMBL" id="CUS98282.1"/>
    </source>
</evidence>
<dbReference type="RefSeq" id="WP_072263618.1">
    <property type="nucleotide sequence ID" value="NZ_CZVV01000015.1"/>
</dbReference>
<evidence type="ECO:0000256" key="7">
    <source>
        <dbReference type="ARBA" id="ARBA00022806"/>
    </source>
</evidence>
<evidence type="ECO:0000259" key="11">
    <source>
        <dbReference type="PROSITE" id="PS51192"/>
    </source>
</evidence>
<keyword evidence="13" id="KW-0255">Endonuclease</keyword>
<evidence type="ECO:0000259" key="12">
    <source>
        <dbReference type="PROSITE" id="PS51643"/>
    </source>
</evidence>
<feature type="domain" description="HD Cas3-type" evidence="12">
    <location>
        <begin position="5"/>
        <end position="219"/>
    </location>
</feature>
<keyword evidence="6" id="KW-0378">Hydrolase</keyword>
<dbReference type="Gene3D" id="3.40.50.300">
    <property type="entry name" value="P-loop containing nucleotide triphosphate hydrolases"/>
    <property type="match status" value="2"/>
</dbReference>
<dbReference type="GO" id="GO:0004519">
    <property type="term" value="F:endonuclease activity"/>
    <property type="evidence" value="ECO:0007669"/>
    <property type="project" value="UniProtKB-KW"/>
</dbReference>
<dbReference type="SUPFAM" id="SSF52540">
    <property type="entry name" value="P-loop containing nucleoside triphosphate hydrolases"/>
    <property type="match status" value="1"/>
</dbReference>
<evidence type="ECO:0000256" key="1">
    <source>
        <dbReference type="ARBA" id="ARBA00006847"/>
    </source>
</evidence>
<evidence type="ECO:0000256" key="10">
    <source>
        <dbReference type="ARBA" id="ARBA00038437"/>
    </source>
</evidence>
<keyword evidence="3" id="KW-0540">Nuclease</keyword>
<dbReference type="InterPro" id="IPR027417">
    <property type="entry name" value="P-loop_NTPase"/>
</dbReference>
<dbReference type="InterPro" id="IPR038257">
    <property type="entry name" value="CRISPR-assoc_Cas3_HD_sf"/>
</dbReference>
<dbReference type="InterPro" id="IPR006483">
    <property type="entry name" value="CRISPR-assoc_Cas3_HD"/>
</dbReference>
<dbReference type="Pfam" id="PF00270">
    <property type="entry name" value="DEAD"/>
    <property type="match status" value="1"/>
</dbReference>
<name>A0A916LIL3_KRYT1</name>
<dbReference type="Pfam" id="PF22590">
    <property type="entry name" value="Cas3-like_C_2"/>
    <property type="match status" value="1"/>
</dbReference>
<dbReference type="NCBIfam" id="TIGR01596">
    <property type="entry name" value="cas3_HD"/>
    <property type="match status" value="1"/>
</dbReference>
<dbReference type="AlphaFoldDB" id="A0A916LIL3"/>
<dbReference type="GO" id="GO:0005524">
    <property type="term" value="F:ATP binding"/>
    <property type="evidence" value="ECO:0007669"/>
    <property type="project" value="UniProtKB-KW"/>
</dbReference>
<dbReference type="GO" id="GO:0003724">
    <property type="term" value="F:RNA helicase activity"/>
    <property type="evidence" value="ECO:0007669"/>
    <property type="project" value="TreeGrafter"/>
</dbReference>
<dbReference type="SMART" id="SM00490">
    <property type="entry name" value="HELICc"/>
    <property type="match status" value="1"/>
</dbReference>
<dbReference type="SMART" id="SM00487">
    <property type="entry name" value="DEXDc"/>
    <property type="match status" value="1"/>
</dbReference>
<keyword evidence="7" id="KW-0347">Helicase</keyword>
<evidence type="ECO:0000256" key="6">
    <source>
        <dbReference type="ARBA" id="ARBA00022801"/>
    </source>
</evidence>
<dbReference type="GO" id="GO:0046872">
    <property type="term" value="F:metal ion binding"/>
    <property type="evidence" value="ECO:0007669"/>
    <property type="project" value="UniProtKB-KW"/>
</dbReference>
<dbReference type="InterPro" id="IPR006474">
    <property type="entry name" value="Helicase_Cas3_CRISPR-ass_core"/>
</dbReference>
<dbReference type="InterPro" id="IPR014001">
    <property type="entry name" value="Helicase_ATP-bd"/>
</dbReference>
<comment type="similarity">
    <text evidence="10">Belongs to the DEAD box helicase family.</text>
</comment>
<feature type="domain" description="Helicase ATP-binding" evidence="11">
    <location>
        <begin position="268"/>
        <end position="446"/>
    </location>
</feature>
<gene>
    <name evidence="13" type="ORF">JGI25_00399</name>
</gene>
<dbReference type="NCBIfam" id="TIGR01587">
    <property type="entry name" value="cas3_core"/>
    <property type="match status" value="1"/>
</dbReference>
<evidence type="ECO:0000256" key="8">
    <source>
        <dbReference type="ARBA" id="ARBA00022840"/>
    </source>
</evidence>
<accession>A0A916LIL3</accession>
<dbReference type="Gene3D" id="1.10.3210.30">
    <property type="match status" value="1"/>
</dbReference>
<protein>
    <submittedName>
        <fullName evidence="13">CRISPR-associated endonuclease/helicase Cas3</fullName>
    </submittedName>
</protein>
<dbReference type="EMBL" id="CZVV01000015">
    <property type="protein sequence ID" value="CUS98282.1"/>
    <property type="molecule type" value="Genomic_DNA"/>
</dbReference>
<sequence>MEVWAKSEGIRLSKHIEDILQVFEKIKNNVSSDLHLPIKLSIFYHDLGKVLPKFQIETLGNKDYKPFDIIHSIPHSLFSVFWINIEKLKEKLCDDRLAEITISSVAYHHWRDNFDDYITGKEDLKNFCEFVFKVKNELKNNLQNEINSLSDDELKNYIGPVDLNEKFSNEIKNGVKLYNIAIPPYKFDYEPLRESIAQSIDDTKKWILISGFLQRCDHFASWCEEENESFDKVEIECMKSEDVKNKIKNEISQKTGISDEQQIWQFSKVKDYINKDLILIAPTGYGKTEFAFLWSADKKLIYTLPLRSAVNQIYDRSLKIFGNDKVGLLHSDADVYLIEKLGDVGDNIKLYELSKNLSFPVIISTGDQFFPYALKPPGYEKIFSLLSYSNLVIDEVQAYDPKACAIIVKFIEWVKIMEGNFLLMTATMPEFVKKILKEEKNIQYEEINIYEEGKQEFEKIVKHKIKIEFIENERRKFEIPDDVLDKVIKKAQSGKRVLFILNTVKQAQEVYKKIKKKIENTPIKLFLLHSRFTFEDRKNKEIKMISQEFKNPKPDNEKEGKILIATQVVESSLDIDSDILFTEICPLDALVQRMGRVLRRIGPNFKFENGDDKKRLYKDNQNKTYKLDFSEPNVYVLVFENGLESGDGRVYQKELLKLSIAWLWKKSKEDIKNKDFKEDEKKGFFEREFKEIFSESPQKPSKGKKKKDGDNEILKKIIEEDDWVKNLNIQEFEISEYEKYKIVDLFYKSLPEDGSYLKKFYETLDILSAGYMSDKKTEAERIFREIYDIQIIPENKLNDFIGEIIGFDYDGKNFTAFKREILSKYVVSVPYFEVGEKDWVFYKIQENIDDQGKLKKLKRWLSGIFVSKRYEYNEELGAKRSDSKESDAMIF</sequence>
<dbReference type="Proteomes" id="UP000243105">
    <property type="component" value="Unassembled WGS sequence"/>
</dbReference>
<dbReference type="InterPro" id="IPR001650">
    <property type="entry name" value="Helicase_C-like"/>
</dbReference>
<organism evidence="13 14">
    <name type="scientific">Kryptobacter tengchongensis</name>
    <dbReference type="NCBI Taxonomy" id="1643429"/>
    <lineage>
        <taxon>Bacteria</taxon>
        <taxon>Pseudomonadati</taxon>
        <taxon>Candidatus Kryptoniota</taxon>
        <taxon>Candidatus Kryptobacter</taxon>
    </lineage>
</organism>
<dbReference type="PROSITE" id="PS51643">
    <property type="entry name" value="HD_CAS3"/>
    <property type="match status" value="1"/>
</dbReference>
<comment type="similarity">
    <text evidence="1">In the N-terminal section; belongs to the CRISPR-associated nuclease Cas3-HD family.</text>
</comment>
<comment type="caution">
    <text evidence="13">The sequence shown here is derived from an EMBL/GenBank/DDBJ whole genome shotgun (WGS) entry which is preliminary data.</text>
</comment>
<dbReference type="GO" id="GO:0005829">
    <property type="term" value="C:cytosol"/>
    <property type="evidence" value="ECO:0007669"/>
    <property type="project" value="TreeGrafter"/>
</dbReference>
<keyword evidence="5" id="KW-0547">Nucleotide-binding</keyword>
<evidence type="ECO:0000313" key="14">
    <source>
        <dbReference type="Proteomes" id="UP000243105"/>
    </source>
</evidence>
<dbReference type="PROSITE" id="PS51192">
    <property type="entry name" value="HELICASE_ATP_BIND_1"/>
    <property type="match status" value="1"/>
</dbReference>
<dbReference type="GO" id="GO:0016787">
    <property type="term" value="F:hydrolase activity"/>
    <property type="evidence" value="ECO:0007669"/>
    <property type="project" value="UniProtKB-KW"/>
</dbReference>
<dbReference type="PANTHER" id="PTHR47959:SF16">
    <property type="entry name" value="CRISPR-ASSOCIATED NUCLEASE_HELICASE CAS3-RELATED"/>
    <property type="match status" value="1"/>
</dbReference>
<proteinExistence type="inferred from homology"/>
<dbReference type="GO" id="GO:0003676">
    <property type="term" value="F:nucleic acid binding"/>
    <property type="evidence" value="ECO:0007669"/>
    <property type="project" value="InterPro"/>
</dbReference>
<dbReference type="InterPro" id="IPR050079">
    <property type="entry name" value="DEAD_box_RNA_helicase"/>
</dbReference>
<evidence type="ECO:0000256" key="4">
    <source>
        <dbReference type="ARBA" id="ARBA00022723"/>
    </source>
</evidence>
<comment type="similarity">
    <text evidence="2">In the central section; belongs to the CRISPR-associated helicase Cas3 family.</text>
</comment>
<keyword evidence="9" id="KW-0051">Antiviral defense</keyword>
<dbReference type="InterPro" id="IPR011545">
    <property type="entry name" value="DEAD/DEAH_box_helicase_dom"/>
</dbReference>